<evidence type="ECO:0000313" key="2">
    <source>
        <dbReference type="Proteomes" id="UP000235672"/>
    </source>
</evidence>
<keyword evidence="2" id="KW-1185">Reference proteome</keyword>
<dbReference type="PANTHER" id="PTHR33112">
    <property type="entry name" value="DOMAIN PROTEIN, PUTATIVE-RELATED"/>
    <property type="match status" value="1"/>
</dbReference>
<dbReference type="STRING" id="1745343.A0A2J6PHQ1"/>
<dbReference type="EMBL" id="KZ613530">
    <property type="protein sequence ID" value="PMD13544.1"/>
    <property type="molecule type" value="Genomic_DNA"/>
</dbReference>
<evidence type="ECO:0000313" key="1">
    <source>
        <dbReference type="EMBL" id="PMD13544.1"/>
    </source>
</evidence>
<dbReference type="PANTHER" id="PTHR33112:SF1">
    <property type="entry name" value="HETEROKARYON INCOMPATIBILITY DOMAIN-CONTAINING PROTEIN"/>
    <property type="match status" value="1"/>
</dbReference>
<dbReference type="AlphaFoldDB" id="A0A2J6PHQ1"/>
<dbReference type="OrthoDB" id="5428863at2759"/>
<protein>
    <submittedName>
        <fullName evidence="1">Uncharacterized protein</fullName>
    </submittedName>
</protein>
<sequence>MMKQGGSGCFRHTVDTSEDRLNNYGRGVNLFSSRKVKFAEDCLKAFTGMLQTFENMYPRGFIEGPPIEDLDWSLLWHSRGPSLRRREFPSWCWAAWEGAVWYGQHPKKPRRFPINLDI</sequence>
<gene>
    <name evidence="1" type="ORF">NA56DRAFT_651692</name>
</gene>
<organism evidence="1 2">
    <name type="scientific">Hyaloscypha hepaticicola</name>
    <dbReference type="NCBI Taxonomy" id="2082293"/>
    <lineage>
        <taxon>Eukaryota</taxon>
        <taxon>Fungi</taxon>
        <taxon>Dikarya</taxon>
        <taxon>Ascomycota</taxon>
        <taxon>Pezizomycotina</taxon>
        <taxon>Leotiomycetes</taxon>
        <taxon>Helotiales</taxon>
        <taxon>Hyaloscyphaceae</taxon>
        <taxon>Hyaloscypha</taxon>
    </lineage>
</organism>
<dbReference type="Proteomes" id="UP000235672">
    <property type="component" value="Unassembled WGS sequence"/>
</dbReference>
<proteinExistence type="predicted"/>
<reference evidence="1 2" key="1">
    <citation type="submission" date="2016-05" db="EMBL/GenBank/DDBJ databases">
        <title>A degradative enzymes factory behind the ericoid mycorrhizal symbiosis.</title>
        <authorList>
            <consortium name="DOE Joint Genome Institute"/>
            <person name="Martino E."/>
            <person name="Morin E."/>
            <person name="Grelet G."/>
            <person name="Kuo A."/>
            <person name="Kohler A."/>
            <person name="Daghino S."/>
            <person name="Barry K."/>
            <person name="Choi C."/>
            <person name="Cichocki N."/>
            <person name="Clum A."/>
            <person name="Copeland A."/>
            <person name="Hainaut M."/>
            <person name="Haridas S."/>
            <person name="Labutti K."/>
            <person name="Lindquist E."/>
            <person name="Lipzen A."/>
            <person name="Khouja H.-R."/>
            <person name="Murat C."/>
            <person name="Ohm R."/>
            <person name="Olson A."/>
            <person name="Spatafora J."/>
            <person name="Veneault-Fourrey C."/>
            <person name="Henrissat B."/>
            <person name="Grigoriev I."/>
            <person name="Martin F."/>
            <person name="Perotto S."/>
        </authorList>
    </citation>
    <scope>NUCLEOTIDE SEQUENCE [LARGE SCALE GENOMIC DNA]</scope>
    <source>
        <strain evidence="1 2">UAMH 7357</strain>
    </source>
</reference>
<accession>A0A2J6PHQ1</accession>
<name>A0A2J6PHQ1_9HELO</name>